<feature type="coiled-coil region" evidence="1">
    <location>
        <begin position="326"/>
        <end position="386"/>
    </location>
</feature>
<dbReference type="InterPro" id="IPR036465">
    <property type="entry name" value="vWFA_dom_sf"/>
</dbReference>
<dbReference type="Pfam" id="PF00092">
    <property type="entry name" value="VWA"/>
    <property type="match status" value="1"/>
</dbReference>
<dbReference type="AlphaFoldDB" id="A0A4Z2GBH6"/>
<dbReference type="Proteomes" id="UP000314294">
    <property type="component" value="Unassembled WGS sequence"/>
</dbReference>
<keyword evidence="1" id="KW-0175">Coiled coil</keyword>
<feature type="domain" description="VWFA" evidence="3">
    <location>
        <begin position="127"/>
        <end position="340"/>
    </location>
</feature>
<feature type="compositionally biased region" description="Polar residues" evidence="2">
    <location>
        <begin position="272"/>
        <end position="293"/>
    </location>
</feature>
<protein>
    <submittedName>
        <fullName evidence="4">Homer 1</fullName>
    </submittedName>
</protein>
<comment type="caution">
    <text evidence="4">The sequence shown here is derived from an EMBL/GenBank/DDBJ whole genome shotgun (WGS) entry which is preliminary data.</text>
</comment>
<dbReference type="EMBL" id="SRLO01000634">
    <property type="protein sequence ID" value="TNN49982.1"/>
    <property type="molecule type" value="Genomic_DNA"/>
</dbReference>
<dbReference type="PROSITE" id="PS50234">
    <property type="entry name" value="VWFA"/>
    <property type="match status" value="1"/>
</dbReference>
<sequence>MPSRSGRVPQRVAFIREPLRHDAPRGAHVDLRVWKLEKCCCFSVAEEAPCCRLLVSAPWSGFSQNRKGNVYKCQVSGSRNSCDKLDLQDSVYIPDVKNVNDEMCLGLTLTRMPAVNGVMVPCGGPMDIVIVLDGSNSIYPWAPMNEFLRKLIPALDIGPKNTQVSVIQYGVESKFELRLNEYKTKDEVLAAASRITQMFGSSTNTFHAIQYASSDIVPLNTFAEKFAEYKEAARLAKEKSQEKMDMAMSPSQESPGELSSPLTPVTPPMESLNGTDDTCDTPPNSDSRPEPTQNALAFAHSPAMTKHWEAELDALKGNNAKLTAALLESTANVKQWKQQLAAYQEEAERLHKRETELRSRVLEEQLVGAEQRLEENQEEQESFRKSLRTLLELLDGKIFELTELRDTLARLIEEAS</sequence>
<evidence type="ECO:0000256" key="2">
    <source>
        <dbReference type="SAM" id="MobiDB-lite"/>
    </source>
</evidence>
<dbReference type="InterPro" id="IPR045027">
    <property type="entry name" value="Homer"/>
</dbReference>
<evidence type="ECO:0000313" key="4">
    <source>
        <dbReference type="EMBL" id="TNN49982.1"/>
    </source>
</evidence>
<dbReference type="InterPro" id="IPR028994">
    <property type="entry name" value="Integrin_alpha_N"/>
</dbReference>
<dbReference type="SUPFAM" id="SSF53300">
    <property type="entry name" value="vWA-like"/>
    <property type="match status" value="1"/>
</dbReference>
<evidence type="ECO:0000256" key="1">
    <source>
        <dbReference type="SAM" id="Coils"/>
    </source>
</evidence>
<dbReference type="SMART" id="SM00327">
    <property type="entry name" value="VWA"/>
    <property type="match status" value="1"/>
</dbReference>
<dbReference type="Gene3D" id="3.40.50.410">
    <property type="entry name" value="von Willebrand factor, type A domain"/>
    <property type="match status" value="1"/>
</dbReference>
<reference evidence="4 5" key="1">
    <citation type="submission" date="2019-03" db="EMBL/GenBank/DDBJ databases">
        <title>First draft genome of Liparis tanakae, snailfish: a comprehensive survey of snailfish specific genes.</title>
        <authorList>
            <person name="Kim W."/>
            <person name="Song I."/>
            <person name="Jeong J.-H."/>
            <person name="Kim D."/>
            <person name="Kim S."/>
            <person name="Ryu S."/>
            <person name="Song J.Y."/>
            <person name="Lee S.K."/>
        </authorList>
    </citation>
    <scope>NUCLEOTIDE SEQUENCE [LARGE SCALE GENOMIC DNA]</scope>
    <source>
        <tissue evidence="4">Muscle</tissue>
    </source>
</reference>
<evidence type="ECO:0000313" key="5">
    <source>
        <dbReference type="Proteomes" id="UP000314294"/>
    </source>
</evidence>
<organism evidence="4 5">
    <name type="scientific">Liparis tanakae</name>
    <name type="common">Tanaka's snailfish</name>
    <dbReference type="NCBI Taxonomy" id="230148"/>
    <lineage>
        <taxon>Eukaryota</taxon>
        <taxon>Metazoa</taxon>
        <taxon>Chordata</taxon>
        <taxon>Craniata</taxon>
        <taxon>Vertebrata</taxon>
        <taxon>Euteleostomi</taxon>
        <taxon>Actinopterygii</taxon>
        <taxon>Neopterygii</taxon>
        <taxon>Teleostei</taxon>
        <taxon>Neoteleostei</taxon>
        <taxon>Acanthomorphata</taxon>
        <taxon>Eupercaria</taxon>
        <taxon>Perciformes</taxon>
        <taxon>Cottioidei</taxon>
        <taxon>Cottales</taxon>
        <taxon>Liparidae</taxon>
        <taxon>Liparis</taxon>
    </lineage>
</organism>
<dbReference type="PANTHER" id="PTHR10918">
    <property type="entry name" value="HOMER"/>
    <property type="match status" value="1"/>
</dbReference>
<dbReference type="InterPro" id="IPR002035">
    <property type="entry name" value="VWF_A"/>
</dbReference>
<feature type="region of interest" description="Disordered" evidence="2">
    <location>
        <begin position="238"/>
        <end position="293"/>
    </location>
</feature>
<dbReference type="Gene3D" id="1.20.5.1700">
    <property type="match status" value="1"/>
</dbReference>
<name>A0A4Z2GBH6_9TELE</name>
<dbReference type="Gene3D" id="2.130.10.130">
    <property type="entry name" value="Integrin alpha, N-terminal"/>
    <property type="match status" value="1"/>
</dbReference>
<accession>A0A4Z2GBH6</accession>
<proteinExistence type="predicted"/>
<dbReference type="GO" id="GO:0035256">
    <property type="term" value="F:G protein-coupled glutamate receptor binding"/>
    <property type="evidence" value="ECO:0007669"/>
    <property type="project" value="InterPro"/>
</dbReference>
<keyword evidence="5" id="KW-1185">Reference proteome</keyword>
<dbReference type="OrthoDB" id="9983798at2759"/>
<gene>
    <name evidence="4" type="primary">HOMER1_2</name>
    <name evidence="4" type="ORF">EYF80_039790</name>
</gene>
<evidence type="ECO:0000259" key="3">
    <source>
        <dbReference type="PROSITE" id="PS50234"/>
    </source>
</evidence>